<protein>
    <submittedName>
        <fullName evidence="1">Uncharacterized protein</fullName>
    </submittedName>
</protein>
<name>A0AAX2IUR9_LEGPN</name>
<gene>
    <name evidence="1" type="ORF">NCTC12272_00733</name>
</gene>
<organism evidence="1 2">
    <name type="scientific">Legionella pneumophila subsp. pascullei</name>
    <dbReference type="NCBI Taxonomy" id="91890"/>
    <lineage>
        <taxon>Bacteria</taxon>
        <taxon>Pseudomonadati</taxon>
        <taxon>Pseudomonadota</taxon>
        <taxon>Gammaproteobacteria</taxon>
        <taxon>Legionellales</taxon>
        <taxon>Legionellaceae</taxon>
        <taxon>Legionella</taxon>
    </lineage>
</organism>
<proteinExistence type="predicted"/>
<evidence type="ECO:0000313" key="2">
    <source>
        <dbReference type="Proteomes" id="UP000249566"/>
    </source>
</evidence>
<dbReference type="RefSeq" id="WP_027223755.1">
    <property type="nucleotide sequence ID" value="NZ_CAAAIJ010000006.1"/>
</dbReference>
<dbReference type="Proteomes" id="UP000249566">
    <property type="component" value="Chromosome 1"/>
</dbReference>
<accession>A0AAX2IUR9</accession>
<sequence length="138" mass="15294">MTQAIVNVSNTEQVEKNLSKLFVAMLFWQPEKQPLLQRHITPHARTLCKAREQVKWMVKDGGFSPAHHQLLASMVSVVDENSSTLVIPGLAFMVLGSCWDEHVAAYAAQLLHQHDVNSVKSETLADDYLASSGLQVAI</sequence>
<dbReference type="EMBL" id="LS483412">
    <property type="protein sequence ID" value="SQG89550.1"/>
    <property type="molecule type" value="Genomic_DNA"/>
</dbReference>
<reference evidence="1 2" key="1">
    <citation type="submission" date="2018-06" db="EMBL/GenBank/DDBJ databases">
        <authorList>
            <consortium name="Pathogen Informatics"/>
            <person name="Doyle S."/>
        </authorList>
    </citation>
    <scope>NUCLEOTIDE SEQUENCE [LARGE SCALE GENOMIC DNA]</scope>
    <source>
        <strain evidence="1 2">NCTC12272</strain>
    </source>
</reference>
<dbReference type="AlphaFoldDB" id="A0AAX2IUR9"/>
<evidence type="ECO:0000313" key="1">
    <source>
        <dbReference type="EMBL" id="SQG89550.1"/>
    </source>
</evidence>